<accession>A0ABW8MQT5</accession>
<keyword evidence="4 9" id="KW-0812">Transmembrane</keyword>
<keyword evidence="7 9" id="KW-0472">Membrane</keyword>
<dbReference type="InterPro" id="IPR052157">
    <property type="entry name" value="BCAA_transport_permease"/>
</dbReference>
<evidence type="ECO:0000256" key="9">
    <source>
        <dbReference type="SAM" id="Phobius"/>
    </source>
</evidence>
<dbReference type="CDD" id="cd06582">
    <property type="entry name" value="TM_PBP1_LivH_like"/>
    <property type="match status" value="1"/>
</dbReference>
<evidence type="ECO:0000256" key="2">
    <source>
        <dbReference type="ARBA" id="ARBA00022448"/>
    </source>
</evidence>
<evidence type="ECO:0000256" key="4">
    <source>
        <dbReference type="ARBA" id="ARBA00022692"/>
    </source>
</evidence>
<feature type="transmembrane region" description="Helical" evidence="9">
    <location>
        <begin position="223"/>
        <end position="248"/>
    </location>
</feature>
<evidence type="ECO:0000256" key="7">
    <source>
        <dbReference type="ARBA" id="ARBA00023136"/>
    </source>
</evidence>
<gene>
    <name evidence="10" type="ORF">ABH943_006076</name>
</gene>
<organism evidence="10 11">
    <name type="scientific">Caballeronia udeis</name>
    <dbReference type="NCBI Taxonomy" id="1232866"/>
    <lineage>
        <taxon>Bacteria</taxon>
        <taxon>Pseudomonadati</taxon>
        <taxon>Pseudomonadota</taxon>
        <taxon>Betaproteobacteria</taxon>
        <taxon>Burkholderiales</taxon>
        <taxon>Burkholderiaceae</taxon>
        <taxon>Caballeronia</taxon>
    </lineage>
</organism>
<reference evidence="10 11" key="2">
    <citation type="submission" date="2024-11" db="EMBL/GenBank/DDBJ databases">
        <title>Using genomics to understand microbial adaptation to soil warming.</title>
        <authorList>
            <person name="Deangelis K.M. PhD."/>
        </authorList>
    </citation>
    <scope>NUCLEOTIDE SEQUENCE [LARGE SCALE GENOMIC DNA]</scope>
    <source>
        <strain evidence="10 11">GAS97</strain>
    </source>
</reference>
<dbReference type="Proteomes" id="UP001620514">
    <property type="component" value="Unassembled WGS sequence"/>
</dbReference>
<comment type="caution">
    <text evidence="10">The sequence shown here is derived from an EMBL/GenBank/DDBJ whole genome shotgun (WGS) entry which is preliminary data.</text>
</comment>
<feature type="transmembrane region" description="Helical" evidence="9">
    <location>
        <begin position="93"/>
        <end position="117"/>
    </location>
</feature>
<dbReference type="PANTHER" id="PTHR11795:SF452">
    <property type="entry name" value="ABC TRANSPORTER PERMEASE PROTEIN"/>
    <property type="match status" value="1"/>
</dbReference>
<evidence type="ECO:0000313" key="10">
    <source>
        <dbReference type="EMBL" id="MFK4446044.1"/>
    </source>
</evidence>
<name>A0ABW8MQT5_9BURK</name>
<sequence>MLHRRTQTVLEVSPQASNVPHTTSWMVTAMALIVQLTLNTLQAGSVYVLFALGLTLIFGVMGVVNFAHGQFFTLSALLTSVIVPAFREALGMGVALAFTLASTISIGAVLALAALVYHFGFRHYLRDTVGSFILSVGILLFLEGVFLWFFGGVPRVVPNIAPGELRGLGAAIELQRLVVFAIAVIVTVLLYLMLVFTRFGRAIRATAEDAGAATLQGIRDKRILLYGFMVGSFLAAVSGCLIAPIAVITPAVGNDYLVKGFIIIIIGGLGSVPGAILGGLTIAFIESVVGYYFDGTMATIGMFCVVGVLLLVRPQGMLGYVQH</sequence>
<dbReference type="EMBL" id="JBIYDN010000023">
    <property type="protein sequence ID" value="MFK4446044.1"/>
    <property type="molecule type" value="Genomic_DNA"/>
</dbReference>
<feature type="transmembrane region" description="Helical" evidence="9">
    <location>
        <begin position="291"/>
        <end position="312"/>
    </location>
</feature>
<comment type="similarity">
    <text evidence="8">Belongs to the binding-protein-dependent transport system permease family. LivHM subfamily.</text>
</comment>
<feature type="transmembrane region" description="Helical" evidence="9">
    <location>
        <begin position="129"/>
        <end position="150"/>
    </location>
</feature>
<keyword evidence="2" id="KW-0813">Transport</keyword>
<evidence type="ECO:0000256" key="3">
    <source>
        <dbReference type="ARBA" id="ARBA00022475"/>
    </source>
</evidence>
<evidence type="ECO:0000256" key="1">
    <source>
        <dbReference type="ARBA" id="ARBA00004651"/>
    </source>
</evidence>
<evidence type="ECO:0000313" key="11">
    <source>
        <dbReference type="Proteomes" id="UP001620514"/>
    </source>
</evidence>
<keyword evidence="5" id="KW-0029">Amino-acid transport</keyword>
<evidence type="ECO:0000256" key="5">
    <source>
        <dbReference type="ARBA" id="ARBA00022970"/>
    </source>
</evidence>
<keyword evidence="11" id="KW-1185">Reference proteome</keyword>
<dbReference type="Pfam" id="PF02653">
    <property type="entry name" value="BPD_transp_2"/>
    <property type="match status" value="1"/>
</dbReference>
<dbReference type="PANTHER" id="PTHR11795">
    <property type="entry name" value="BRANCHED-CHAIN AMINO ACID TRANSPORT SYSTEM PERMEASE PROTEIN LIVH"/>
    <property type="match status" value="1"/>
</dbReference>
<evidence type="ECO:0000256" key="6">
    <source>
        <dbReference type="ARBA" id="ARBA00022989"/>
    </source>
</evidence>
<comment type="subcellular location">
    <subcellularLocation>
        <location evidence="1">Cell membrane</location>
        <topology evidence="1">Multi-pass membrane protein</topology>
    </subcellularLocation>
</comment>
<reference evidence="10 11" key="1">
    <citation type="submission" date="2024-10" db="EMBL/GenBank/DDBJ databases">
        <authorList>
            <person name="Deangelis K."/>
            <person name="Huntemann M."/>
            <person name="Clum A."/>
            <person name="Wang J."/>
            <person name="Palaniappan K."/>
            <person name="Ritter S."/>
            <person name="Chen I.-M."/>
            <person name="Stamatis D."/>
            <person name="Reddy T."/>
            <person name="O'Malley R."/>
            <person name="Daum C."/>
            <person name="Ng V."/>
            <person name="Ivanova N."/>
            <person name="Kyrpides N."/>
            <person name="Woyke T."/>
        </authorList>
    </citation>
    <scope>NUCLEOTIDE SEQUENCE [LARGE SCALE GENOMIC DNA]</scope>
    <source>
        <strain evidence="10 11">GAS97</strain>
    </source>
</reference>
<evidence type="ECO:0000256" key="8">
    <source>
        <dbReference type="ARBA" id="ARBA00037998"/>
    </source>
</evidence>
<dbReference type="InterPro" id="IPR001851">
    <property type="entry name" value="ABC_transp_permease"/>
</dbReference>
<proteinExistence type="inferred from homology"/>
<feature type="transmembrane region" description="Helical" evidence="9">
    <location>
        <begin position="177"/>
        <end position="196"/>
    </location>
</feature>
<feature type="transmembrane region" description="Helical" evidence="9">
    <location>
        <begin position="260"/>
        <end position="284"/>
    </location>
</feature>
<protein>
    <submittedName>
        <fullName evidence="10">Branched-chain amino acid transport system permease protein</fullName>
    </submittedName>
</protein>
<feature type="transmembrane region" description="Helical" evidence="9">
    <location>
        <begin position="44"/>
        <end position="64"/>
    </location>
</feature>
<keyword evidence="3" id="KW-1003">Cell membrane</keyword>
<keyword evidence="6 9" id="KW-1133">Transmembrane helix</keyword>